<reference evidence="2" key="1">
    <citation type="submission" date="2014-12" db="EMBL/GenBank/DDBJ databases">
        <title>Insight into the proteome of Arion vulgaris.</title>
        <authorList>
            <person name="Aradska J."/>
            <person name="Bulat T."/>
            <person name="Smidak R."/>
            <person name="Sarate P."/>
            <person name="Gangsoo J."/>
            <person name="Sialana F."/>
            <person name="Bilban M."/>
            <person name="Lubec G."/>
        </authorList>
    </citation>
    <scope>NUCLEOTIDE SEQUENCE</scope>
    <source>
        <tissue evidence="2">Skin</tissue>
    </source>
</reference>
<dbReference type="AlphaFoldDB" id="A0A0B7B122"/>
<organism evidence="2">
    <name type="scientific">Arion vulgaris</name>
    <dbReference type="NCBI Taxonomy" id="1028688"/>
    <lineage>
        <taxon>Eukaryota</taxon>
        <taxon>Metazoa</taxon>
        <taxon>Spiralia</taxon>
        <taxon>Lophotrochozoa</taxon>
        <taxon>Mollusca</taxon>
        <taxon>Gastropoda</taxon>
        <taxon>Heterobranchia</taxon>
        <taxon>Euthyneura</taxon>
        <taxon>Panpulmonata</taxon>
        <taxon>Eupulmonata</taxon>
        <taxon>Stylommatophora</taxon>
        <taxon>Helicina</taxon>
        <taxon>Arionoidea</taxon>
        <taxon>Arionidae</taxon>
        <taxon>Arion</taxon>
    </lineage>
</organism>
<accession>A0A0B7B122</accession>
<sequence>TDLSKPRGEETMLTLDRTVRKHEGNITKKTRSWNLQEKRKRRKSTSTWRRDLETDVNDIWKSCKK</sequence>
<protein>
    <submittedName>
        <fullName evidence="2">Uncharacterized protein</fullName>
    </submittedName>
</protein>
<feature type="non-terminal residue" evidence="2">
    <location>
        <position position="1"/>
    </location>
</feature>
<dbReference type="EMBL" id="HACG01039116">
    <property type="protein sequence ID" value="CEK85981.1"/>
    <property type="molecule type" value="Transcribed_RNA"/>
</dbReference>
<evidence type="ECO:0000313" key="2">
    <source>
        <dbReference type="EMBL" id="CEK85981.1"/>
    </source>
</evidence>
<proteinExistence type="predicted"/>
<dbReference type="EMBL" id="HACG01039115">
    <property type="protein sequence ID" value="CEK85980.1"/>
    <property type="molecule type" value="Transcribed_RNA"/>
</dbReference>
<name>A0A0B7B122_9EUPU</name>
<evidence type="ECO:0000313" key="1">
    <source>
        <dbReference type="EMBL" id="CEK85980.1"/>
    </source>
</evidence>
<gene>
    <name evidence="2" type="primary">ORF151236</name>
    <name evidence="1" type="synonym">ORF151233</name>
</gene>